<dbReference type="KEGG" id="rhy:RD110_00840"/>
<accession>A0A1P8K2Y9</accession>
<evidence type="ECO:0000313" key="3">
    <source>
        <dbReference type="EMBL" id="APW40385.1"/>
    </source>
</evidence>
<dbReference type="Gene3D" id="3.40.50.410">
    <property type="entry name" value="von Willebrand factor, type A domain"/>
    <property type="match status" value="1"/>
</dbReference>
<dbReference type="PROSITE" id="PS50234">
    <property type="entry name" value="VWFA"/>
    <property type="match status" value="1"/>
</dbReference>
<dbReference type="SMART" id="SM00327">
    <property type="entry name" value="VWA"/>
    <property type="match status" value="1"/>
</dbReference>
<dbReference type="InterPro" id="IPR002035">
    <property type="entry name" value="VWF_A"/>
</dbReference>
<dbReference type="Proteomes" id="UP000186609">
    <property type="component" value="Chromosome"/>
</dbReference>
<dbReference type="EMBL" id="CP019236">
    <property type="protein sequence ID" value="APW40385.1"/>
    <property type="molecule type" value="Genomic_DNA"/>
</dbReference>
<dbReference type="STRING" id="1842727.RD110_00840"/>
<protein>
    <recommendedName>
        <fullName evidence="2">VWFA domain-containing protein</fullName>
    </recommendedName>
</protein>
<organism evidence="3 4">
    <name type="scientific">Rhodoferax koreensis</name>
    <dbReference type="NCBI Taxonomy" id="1842727"/>
    <lineage>
        <taxon>Bacteria</taxon>
        <taxon>Pseudomonadati</taxon>
        <taxon>Pseudomonadota</taxon>
        <taxon>Betaproteobacteria</taxon>
        <taxon>Burkholderiales</taxon>
        <taxon>Comamonadaceae</taxon>
        <taxon>Rhodoferax</taxon>
    </lineage>
</organism>
<dbReference type="InterPro" id="IPR051928">
    <property type="entry name" value="NorD/CobT"/>
</dbReference>
<dbReference type="InterPro" id="IPR036465">
    <property type="entry name" value="vWFA_dom_sf"/>
</dbReference>
<feature type="domain" description="VWFA" evidence="2">
    <location>
        <begin position="372"/>
        <end position="526"/>
    </location>
</feature>
<dbReference type="SUPFAM" id="SSF53300">
    <property type="entry name" value="vWA-like"/>
    <property type="match status" value="1"/>
</dbReference>
<name>A0A1P8K2Y9_9BURK</name>
<sequence>MPASPEANTPGASLPPYLAALWGMEPRLAPMQPSPNEADVPPRPILSGIDPRVLHLPLHATFAQEDAWRQAAASHAAAHWRFGGPPIPRGKLKPVQQALLGVLEDARVEWLALQALPGLRGLWLPFHEGSGAAQGSGFDALLGRLARTLLDPAHIDPHPWVAKARAVFFEADGQTPALHTPEAVRQAASLLGADIGQMRLPFNVRTYRVHAAYRDDNSHLWQADDDLPPSDTPLEGGQGASAQPDDAAGAPMVLPASPSPRDSGPPQEAEAPVAVYPEWDRVIGRYRPAWCQVFSPRLAETTAASSVPVTPSRLVQALAGLQGAAMLTGSRAREGDELHFGALVETRIARHLRQPPDPRIYRRVSRPAPPLAVLLLLDASASTAHRGPDADAPLLDEIRHAALGAGTALQTLGHRAALWAFASNGRQSIDMPCLKHWDEPVHAPAVARRMAALHSAGSTRLGAVLRHAMAVCAADAVRCPGWHRVIVFVTDGEPHDIDVPNPTYLGADLRRAAMEARQRGMVVRALVLPPGKPEALARLLGPGSCAPLPCASDLARRLPGLLAGLG</sequence>
<proteinExistence type="predicted"/>
<dbReference type="PANTHER" id="PTHR41248">
    <property type="entry name" value="NORD PROTEIN"/>
    <property type="match status" value="1"/>
</dbReference>
<dbReference type="OrthoDB" id="9758211at2"/>
<feature type="region of interest" description="Disordered" evidence="1">
    <location>
        <begin position="220"/>
        <end position="270"/>
    </location>
</feature>
<dbReference type="PANTHER" id="PTHR41248:SF1">
    <property type="entry name" value="NORD PROTEIN"/>
    <property type="match status" value="1"/>
</dbReference>
<gene>
    <name evidence="3" type="ORF">RD110_00840</name>
</gene>
<evidence type="ECO:0000259" key="2">
    <source>
        <dbReference type="PROSITE" id="PS50234"/>
    </source>
</evidence>
<keyword evidence="4" id="KW-1185">Reference proteome</keyword>
<evidence type="ECO:0000313" key="4">
    <source>
        <dbReference type="Proteomes" id="UP000186609"/>
    </source>
</evidence>
<reference evidence="3 4" key="1">
    <citation type="submission" date="2017-01" db="EMBL/GenBank/DDBJ databases">
        <authorList>
            <person name="Mah S.A."/>
            <person name="Swanson W.J."/>
            <person name="Moy G.W."/>
            <person name="Vacquier V.D."/>
        </authorList>
    </citation>
    <scope>NUCLEOTIDE SEQUENCE [LARGE SCALE GENOMIC DNA]</scope>
    <source>
        <strain evidence="3 4">DCY110</strain>
    </source>
</reference>
<dbReference type="RefSeq" id="WP_076204165.1">
    <property type="nucleotide sequence ID" value="NZ_CP019236.1"/>
</dbReference>
<dbReference type="AlphaFoldDB" id="A0A1P8K2Y9"/>
<evidence type="ECO:0000256" key="1">
    <source>
        <dbReference type="SAM" id="MobiDB-lite"/>
    </source>
</evidence>